<name>A0AAW4YXJ0_9GAMM</name>
<sequence length="155" mass="17386">MSYDDDMVFLTTRDVIEKTGLSSTTMQRRRESDPTFPKPVVLSRVGNRPRCIRWVKSEVEAWMRQHAEHRLASQGEGHSMAANDIAIELGAGSIAEAAEETRYALVKQVQSIGTHIDTGYGTFQLTPDESAEIQSFIRRLLELRLVKLEGGSRHG</sequence>
<dbReference type="RefSeq" id="WP_234240526.1">
    <property type="nucleotide sequence ID" value="NZ_JABFTS010000009.1"/>
</dbReference>
<proteinExistence type="predicted"/>
<dbReference type="AlphaFoldDB" id="A0AAW4YXJ0"/>
<comment type="caution">
    <text evidence="1">The sequence shown here is derived from an EMBL/GenBank/DDBJ whole genome shotgun (WGS) entry which is preliminary data.</text>
</comment>
<evidence type="ECO:0000313" key="1">
    <source>
        <dbReference type="EMBL" id="MCE8053179.1"/>
    </source>
</evidence>
<gene>
    <name evidence="1" type="ORF">HOP61_17955</name>
</gene>
<dbReference type="InterPro" id="IPR010260">
    <property type="entry name" value="AlpA"/>
</dbReference>
<protein>
    <submittedName>
        <fullName evidence="1">AlpA family phage regulatory protein</fullName>
    </submittedName>
</protein>
<accession>A0AAW4YXJ0</accession>
<dbReference type="Pfam" id="PF05930">
    <property type="entry name" value="Phage_AlpA"/>
    <property type="match status" value="1"/>
</dbReference>
<evidence type="ECO:0000313" key="2">
    <source>
        <dbReference type="Proteomes" id="UP001320178"/>
    </source>
</evidence>
<reference evidence="1" key="1">
    <citation type="submission" date="2020-05" db="EMBL/GenBank/DDBJ databases">
        <authorList>
            <person name="Wang L."/>
            <person name="Shao Z."/>
        </authorList>
    </citation>
    <scope>NUCLEOTIDE SEQUENCE</scope>
    <source>
        <strain evidence="1">MCCC 1A05776</strain>
    </source>
</reference>
<dbReference type="Proteomes" id="UP001320178">
    <property type="component" value="Unassembled WGS sequence"/>
</dbReference>
<reference evidence="1" key="2">
    <citation type="journal article" date="2021" name="Front. Microbiol.">
        <title>Aerobic Denitrification and Heterotrophic Sulfur Oxidation in the Genus Halomonas Revealed by Six Novel Species Characterizations and Genome-Based Analysis.</title>
        <authorList>
            <person name="Wang L."/>
            <person name="Shao Z."/>
        </authorList>
    </citation>
    <scope>NUCLEOTIDE SEQUENCE</scope>
    <source>
        <strain evidence="1">MCCC 1A05776</strain>
    </source>
</reference>
<dbReference type="EMBL" id="JABFTS010000009">
    <property type="protein sequence ID" value="MCE8053179.1"/>
    <property type="molecule type" value="Genomic_DNA"/>
</dbReference>
<organism evidence="1 2">
    <name type="scientific">Billgrantia desiderata</name>
    <dbReference type="NCBI Taxonomy" id="52021"/>
    <lineage>
        <taxon>Bacteria</taxon>
        <taxon>Pseudomonadati</taxon>
        <taxon>Pseudomonadota</taxon>
        <taxon>Gammaproteobacteria</taxon>
        <taxon>Oceanospirillales</taxon>
        <taxon>Halomonadaceae</taxon>
        <taxon>Billgrantia</taxon>
    </lineage>
</organism>
<dbReference type="Gene3D" id="1.10.238.160">
    <property type="match status" value="1"/>
</dbReference>